<keyword evidence="1" id="KW-0812">Transmembrane</keyword>
<name>A0A370GTV3_9NOCA</name>
<reference evidence="2 3" key="1">
    <citation type="submission" date="2018-07" db="EMBL/GenBank/DDBJ databases">
        <title>Genomic Encyclopedia of Type Strains, Phase IV (KMG-IV): sequencing the most valuable type-strain genomes for metagenomic binning, comparative biology and taxonomic classification.</title>
        <authorList>
            <person name="Goeker M."/>
        </authorList>
    </citation>
    <scope>NUCLEOTIDE SEQUENCE [LARGE SCALE GENOMIC DNA]</scope>
    <source>
        <strain evidence="2 3">DSM 44952</strain>
    </source>
</reference>
<dbReference type="AlphaFoldDB" id="A0A370GTV3"/>
<feature type="transmembrane region" description="Helical" evidence="1">
    <location>
        <begin position="35"/>
        <end position="53"/>
    </location>
</feature>
<dbReference type="InterPro" id="IPR018750">
    <property type="entry name" value="DUF2306_membrane"/>
</dbReference>
<proteinExistence type="predicted"/>
<feature type="transmembrane region" description="Helical" evidence="1">
    <location>
        <begin position="174"/>
        <end position="193"/>
    </location>
</feature>
<keyword evidence="3" id="KW-1185">Reference proteome</keyword>
<comment type="caution">
    <text evidence="2">The sequence shown here is derived from an EMBL/GenBank/DDBJ whole genome shotgun (WGS) entry which is preliminary data.</text>
</comment>
<feature type="transmembrane region" description="Helical" evidence="1">
    <location>
        <begin position="205"/>
        <end position="227"/>
    </location>
</feature>
<protein>
    <submittedName>
        <fullName evidence="2">Putative membrane protein DUF2306</fullName>
    </submittedName>
</protein>
<evidence type="ECO:0000256" key="1">
    <source>
        <dbReference type="SAM" id="Phobius"/>
    </source>
</evidence>
<feature type="transmembrane region" description="Helical" evidence="1">
    <location>
        <begin position="73"/>
        <end position="90"/>
    </location>
</feature>
<keyword evidence="1" id="KW-1133">Transmembrane helix</keyword>
<feature type="transmembrane region" description="Helical" evidence="1">
    <location>
        <begin position="271"/>
        <end position="291"/>
    </location>
</feature>
<evidence type="ECO:0000313" key="3">
    <source>
        <dbReference type="Proteomes" id="UP000255355"/>
    </source>
</evidence>
<accession>A0A370GTV3</accession>
<dbReference type="Proteomes" id="UP000255355">
    <property type="component" value="Unassembled WGS sequence"/>
</dbReference>
<feature type="transmembrane region" description="Helical" evidence="1">
    <location>
        <begin position="134"/>
        <end position="153"/>
    </location>
</feature>
<evidence type="ECO:0000313" key="2">
    <source>
        <dbReference type="EMBL" id="RDI45353.1"/>
    </source>
</evidence>
<gene>
    <name evidence="2" type="ORF">DFR68_113124</name>
</gene>
<feature type="transmembrane region" description="Helical" evidence="1">
    <location>
        <begin position="239"/>
        <end position="259"/>
    </location>
</feature>
<feature type="transmembrane region" description="Helical" evidence="1">
    <location>
        <begin position="102"/>
        <end position="122"/>
    </location>
</feature>
<dbReference type="EMBL" id="QQAZ01000013">
    <property type="protein sequence ID" value="RDI45353.1"/>
    <property type="molecule type" value="Genomic_DNA"/>
</dbReference>
<dbReference type="Pfam" id="PF10067">
    <property type="entry name" value="DUF2306"/>
    <property type="match status" value="1"/>
</dbReference>
<keyword evidence="1" id="KW-0472">Membrane</keyword>
<sequence>MLLHTVAGGLALMLCVPQFMGKFRRRRPALHRRLGQSTLVLVAVSMVFGAVKLCTSPPDMSLTGSPGNTAQLWLLWAATSGSAALAYVSARRKDYLSHQAWMILMFSMLLTAPLLRFFELMFGLVWNDVHMVEALWWGAVVLAVASTGGAALAQQIVLPVGAEARRLSERLPDLRIVMVLTGVTGLGASFILGFRIVNIPGFDSRLILCQLLPVAVLSIVFGVMYATKRTSLSAHRWQNAIYFCAIALVPTVVNVAMTVVEISGVPSAEAYYISAMGAAPLPIFAGLLFFAKQRAGRHESRSTSRPSTLTLTP</sequence>
<organism evidence="2 3">
    <name type="scientific">Nocardia mexicana</name>
    <dbReference type="NCBI Taxonomy" id="279262"/>
    <lineage>
        <taxon>Bacteria</taxon>
        <taxon>Bacillati</taxon>
        <taxon>Actinomycetota</taxon>
        <taxon>Actinomycetes</taxon>
        <taxon>Mycobacteriales</taxon>
        <taxon>Nocardiaceae</taxon>
        <taxon>Nocardia</taxon>
    </lineage>
</organism>
<dbReference type="STRING" id="1210089.GCA_001613165_03147"/>
<feature type="transmembrane region" description="Helical" evidence="1">
    <location>
        <begin position="6"/>
        <end position="23"/>
    </location>
</feature>